<proteinExistence type="predicted"/>
<dbReference type="Proteomes" id="UP000694853">
    <property type="component" value="Unplaced"/>
</dbReference>
<name>A0A8B8K2A4_ABRPR</name>
<feature type="region of interest" description="Disordered" evidence="1">
    <location>
        <begin position="1"/>
        <end position="37"/>
    </location>
</feature>
<gene>
    <name evidence="3" type="primary">LOC113851590</name>
</gene>
<dbReference type="KEGG" id="aprc:113851590"/>
<keyword evidence="2" id="KW-1185">Reference proteome</keyword>
<evidence type="ECO:0000313" key="3">
    <source>
        <dbReference type="RefSeq" id="XP_027337907.1"/>
    </source>
</evidence>
<evidence type="ECO:0000313" key="2">
    <source>
        <dbReference type="Proteomes" id="UP000694853"/>
    </source>
</evidence>
<sequence length="56" mass="6390">MDSGMSWADQWDTNPDPHPGSEKDKKKSKDGSSKSSFGKTVMSFKWIKELRKKSNK</sequence>
<accession>A0A8B8K2A4</accession>
<dbReference type="RefSeq" id="XP_027337907.1">
    <property type="nucleotide sequence ID" value="XM_027482106.1"/>
</dbReference>
<protein>
    <submittedName>
        <fullName evidence="3">Uncharacterized protein LOC113851590</fullName>
    </submittedName>
</protein>
<organism evidence="2 3">
    <name type="scientific">Abrus precatorius</name>
    <name type="common">Indian licorice</name>
    <name type="synonym">Glycine abrus</name>
    <dbReference type="NCBI Taxonomy" id="3816"/>
    <lineage>
        <taxon>Eukaryota</taxon>
        <taxon>Viridiplantae</taxon>
        <taxon>Streptophyta</taxon>
        <taxon>Embryophyta</taxon>
        <taxon>Tracheophyta</taxon>
        <taxon>Spermatophyta</taxon>
        <taxon>Magnoliopsida</taxon>
        <taxon>eudicotyledons</taxon>
        <taxon>Gunneridae</taxon>
        <taxon>Pentapetalae</taxon>
        <taxon>rosids</taxon>
        <taxon>fabids</taxon>
        <taxon>Fabales</taxon>
        <taxon>Fabaceae</taxon>
        <taxon>Papilionoideae</taxon>
        <taxon>50 kb inversion clade</taxon>
        <taxon>NPAAA clade</taxon>
        <taxon>indigoferoid/millettioid clade</taxon>
        <taxon>Abreae</taxon>
        <taxon>Abrus</taxon>
    </lineage>
</organism>
<dbReference type="AlphaFoldDB" id="A0A8B8K2A4"/>
<dbReference type="GeneID" id="113851590"/>
<reference evidence="2" key="1">
    <citation type="journal article" date="2019" name="Toxins">
        <title>Detection of Abrin-Like and Prepropulchellin-Like Toxin Genes and Transcripts Using Whole Genome Sequencing and Full-Length Transcript Sequencing of Abrus precatorius.</title>
        <authorList>
            <person name="Hovde B.T."/>
            <person name="Daligault H.E."/>
            <person name="Hanschen E.R."/>
            <person name="Kunde Y.A."/>
            <person name="Johnson M.B."/>
            <person name="Starkenburg S.R."/>
            <person name="Johnson S.L."/>
        </authorList>
    </citation>
    <scope>NUCLEOTIDE SEQUENCE [LARGE SCALE GENOMIC DNA]</scope>
</reference>
<feature type="compositionally biased region" description="Basic and acidic residues" evidence="1">
    <location>
        <begin position="19"/>
        <end position="32"/>
    </location>
</feature>
<reference evidence="3" key="2">
    <citation type="submission" date="2025-08" db="UniProtKB">
        <authorList>
            <consortium name="RefSeq"/>
        </authorList>
    </citation>
    <scope>IDENTIFICATION</scope>
    <source>
        <tissue evidence="3">Young leaves</tissue>
    </source>
</reference>
<evidence type="ECO:0000256" key="1">
    <source>
        <dbReference type="SAM" id="MobiDB-lite"/>
    </source>
</evidence>